<dbReference type="PROSITE" id="PS50110">
    <property type="entry name" value="RESPONSE_REGULATORY"/>
    <property type="match status" value="1"/>
</dbReference>
<dbReference type="GO" id="GO:0000160">
    <property type="term" value="P:phosphorelay signal transduction system"/>
    <property type="evidence" value="ECO:0007669"/>
    <property type="project" value="UniProtKB-KW"/>
</dbReference>
<feature type="domain" description="HTH araC/xylS-type" evidence="9">
    <location>
        <begin position="235"/>
        <end position="333"/>
    </location>
</feature>
<dbReference type="PRINTS" id="PR00032">
    <property type="entry name" value="HTHARAC"/>
</dbReference>
<keyword evidence="7" id="KW-0804">Transcription</keyword>
<dbReference type="Gene3D" id="1.10.10.60">
    <property type="entry name" value="Homeodomain-like"/>
    <property type="match status" value="2"/>
</dbReference>
<dbReference type="InterPro" id="IPR051552">
    <property type="entry name" value="HptR"/>
</dbReference>
<dbReference type="Proteomes" id="UP000293142">
    <property type="component" value="Unassembled WGS sequence"/>
</dbReference>
<comment type="subcellular location">
    <subcellularLocation>
        <location evidence="1">Cytoplasm</location>
    </subcellularLocation>
</comment>
<keyword evidence="4" id="KW-0902">Two-component regulatory system</keyword>
<name>A0A4Q9DKK3_9BACL</name>
<dbReference type="InterPro" id="IPR009057">
    <property type="entry name" value="Homeodomain-like_sf"/>
</dbReference>
<reference evidence="11 12" key="1">
    <citation type="submission" date="2019-02" db="EMBL/GenBank/DDBJ databases">
        <title>Paenibacillus sp. nov., isolated from surface-sterilized tissue of Thalictrum simplex L.</title>
        <authorList>
            <person name="Tuo L."/>
        </authorList>
    </citation>
    <scope>NUCLEOTIDE SEQUENCE [LARGE SCALE GENOMIC DNA]</scope>
    <source>
        <strain evidence="11 12">N2SHLJ1</strain>
    </source>
</reference>
<evidence type="ECO:0000259" key="9">
    <source>
        <dbReference type="PROSITE" id="PS01124"/>
    </source>
</evidence>
<keyword evidence="6" id="KW-0238">DNA-binding</keyword>
<dbReference type="CDD" id="cd17536">
    <property type="entry name" value="REC_YesN-like"/>
    <property type="match status" value="1"/>
</dbReference>
<keyword evidence="2" id="KW-0963">Cytoplasm</keyword>
<evidence type="ECO:0000256" key="1">
    <source>
        <dbReference type="ARBA" id="ARBA00004496"/>
    </source>
</evidence>
<dbReference type="InterPro" id="IPR018060">
    <property type="entry name" value="HTH_AraC"/>
</dbReference>
<accession>A0A4Q9DKK3</accession>
<comment type="caution">
    <text evidence="11">The sequence shown here is derived from an EMBL/GenBank/DDBJ whole genome shotgun (WGS) entry which is preliminary data.</text>
</comment>
<dbReference type="PROSITE" id="PS00041">
    <property type="entry name" value="HTH_ARAC_FAMILY_1"/>
    <property type="match status" value="1"/>
</dbReference>
<dbReference type="GO" id="GO:0003700">
    <property type="term" value="F:DNA-binding transcription factor activity"/>
    <property type="evidence" value="ECO:0007669"/>
    <property type="project" value="InterPro"/>
</dbReference>
<evidence type="ECO:0000313" key="11">
    <source>
        <dbReference type="EMBL" id="TBL75313.1"/>
    </source>
</evidence>
<proteinExistence type="predicted"/>
<feature type="domain" description="Response regulatory" evidence="10">
    <location>
        <begin position="3"/>
        <end position="120"/>
    </location>
</feature>
<dbReference type="SMART" id="SM00448">
    <property type="entry name" value="REC"/>
    <property type="match status" value="1"/>
</dbReference>
<dbReference type="GO" id="GO:0005737">
    <property type="term" value="C:cytoplasm"/>
    <property type="evidence" value="ECO:0007669"/>
    <property type="project" value="UniProtKB-SubCell"/>
</dbReference>
<evidence type="ECO:0000256" key="4">
    <source>
        <dbReference type="ARBA" id="ARBA00023012"/>
    </source>
</evidence>
<evidence type="ECO:0000313" key="12">
    <source>
        <dbReference type="Proteomes" id="UP000293142"/>
    </source>
</evidence>
<evidence type="ECO:0000256" key="7">
    <source>
        <dbReference type="ARBA" id="ARBA00023163"/>
    </source>
</evidence>
<dbReference type="InterPro" id="IPR001789">
    <property type="entry name" value="Sig_transdc_resp-reg_receiver"/>
</dbReference>
<evidence type="ECO:0000256" key="3">
    <source>
        <dbReference type="ARBA" id="ARBA00022553"/>
    </source>
</evidence>
<organism evidence="11 12">
    <name type="scientific">Paenibacillus thalictri</name>
    <dbReference type="NCBI Taxonomy" id="2527873"/>
    <lineage>
        <taxon>Bacteria</taxon>
        <taxon>Bacillati</taxon>
        <taxon>Bacillota</taxon>
        <taxon>Bacilli</taxon>
        <taxon>Bacillales</taxon>
        <taxon>Paenibacillaceae</taxon>
        <taxon>Paenibacillus</taxon>
    </lineage>
</organism>
<dbReference type="PANTHER" id="PTHR42713:SF3">
    <property type="entry name" value="TRANSCRIPTIONAL REGULATORY PROTEIN HPTR"/>
    <property type="match status" value="1"/>
</dbReference>
<dbReference type="AlphaFoldDB" id="A0A4Q9DKK3"/>
<dbReference type="OrthoDB" id="159632at2"/>
<protein>
    <submittedName>
        <fullName evidence="11">Response regulator</fullName>
    </submittedName>
</protein>
<evidence type="ECO:0000259" key="10">
    <source>
        <dbReference type="PROSITE" id="PS50110"/>
    </source>
</evidence>
<dbReference type="Pfam" id="PF12833">
    <property type="entry name" value="HTH_18"/>
    <property type="match status" value="1"/>
</dbReference>
<evidence type="ECO:0000256" key="6">
    <source>
        <dbReference type="ARBA" id="ARBA00023125"/>
    </source>
</evidence>
<keyword evidence="5" id="KW-0805">Transcription regulation</keyword>
<dbReference type="PANTHER" id="PTHR42713">
    <property type="entry name" value="HISTIDINE KINASE-RELATED"/>
    <property type="match status" value="1"/>
</dbReference>
<dbReference type="PROSITE" id="PS01124">
    <property type="entry name" value="HTH_ARAC_FAMILY_2"/>
    <property type="match status" value="1"/>
</dbReference>
<dbReference type="InterPro" id="IPR011006">
    <property type="entry name" value="CheY-like_superfamily"/>
</dbReference>
<keyword evidence="3 8" id="KW-0597">Phosphoprotein</keyword>
<dbReference type="Pfam" id="PF00072">
    <property type="entry name" value="Response_reg"/>
    <property type="match status" value="1"/>
</dbReference>
<dbReference type="RefSeq" id="WP_131015801.1">
    <property type="nucleotide sequence ID" value="NZ_SIRE01000017.1"/>
</dbReference>
<feature type="modified residue" description="4-aspartylphosphate" evidence="8">
    <location>
        <position position="55"/>
    </location>
</feature>
<evidence type="ECO:0000256" key="2">
    <source>
        <dbReference type="ARBA" id="ARBA00022490"/>
    </source>
</evidence>
<dbReference type="GO" id="GO:0043565">
    <property type="term" value="F:sequence-specific DNA binding"/>
    <property type="evidence" value="ECO:0007669"/>
    <property type="project" value="InterPro"/>
</dbReference>
<dbReference type="SUPFAM" id="SSF52172">
    <property type="entry name" value="CheY-like"/>
    <property type="match status" value="1"/>
</dbReference>
<dbReference type="SMART" id="SM00342">
    <property type="entry name" value="HTH_ARAC"/>
    <property type="match status" value="1"/>
</dbReference>
<keyword evidence="12" id="KW-1185">Reference proteome</keyword>
<evidence type="ECO:0000256" key="8">
    <source>
        <dbReference type="PROSITE-ProRule" id="PRU00169"/>
    </source>
</evidence>
<dbReference type="Gene3D" id="3.40.50.2300">
    <property type="match status" value="1"/>
</dbReference>
<sequence>MFHVLVAEDEPLVRSAVIEMVENSSCGFKVVAETGNGEDAWNLIQELWPTIVITDIVMPKGDGLWLLRQIDEQKLPIVTIIISGHDDFDYAKQAIRHGVSEYLLKPILEEELLDALRRSLNRLHALRDTHAYLVRMQEFFIEIDKLDQQQMIREIMAIVNSLLQMKSAPKGVRTSLLSVFSNKLIELLQGIDPGYQPPAKSESDEAIRSYFLLLVEAWGRISAAASSQDVKSIIKKACDHIKQNYMKNLTVTGMAEYCSLSTSYFRHLFKLHTGHSFVHYLNILRIEKAKELLWEYDIKVYEVSEMVGYVSLPYFNRVFKSVVGESPNEYRKKMGL</sequence>
<dbReference type="SUPFAM" id="SSF46689">
    <property type="entry name" value="Homeodomain-like"/>
    <property type="match status" value="2"/>
</dbReference>
<gene>
    <name evidence="11" type="ORF">EYB31_23155</name>
</gene>
<dbReference type="EMBL" id="SIRE01000017">
    <property type="protein sequence ID" value="TBL75313.1"/>
    <property type="molecule type" value="Genomic_DNA"/>
</dbReference>
<dbReference type="InterPro" id="IPR018062">
    <property type="entry name" value="HTH_AraC-typ_CS"/>
</dbReference>
<evidence type="ECO:0000256" key="5">
    <source>
        <dbReference type="ARBA" id="ARBA00023015"/>
    </source>
</evidence>
<dbReference type="InterPro" id="IPR020449">
    <property type="entry name" value="Tscrpt_reg_AraC-type_HTH"/>
</dbReference>